<accession>W5NML1</accession>
<dbReference type="Proteomes" id="UP000018468">
    <property type="component" value="Linkage group LG10"/>
</dbReference>
<dbReference type="InterPro" id="IPR027870">
    <property type="entry name" value="DUF4543"/>
</dbReference>
<reference evidence="2" key="1">
    <citation type="submission" date="2011-12" db="EMBL/GenBank/DDBJ databases">
        <title>The Draft Genome of Lepisosteus oculatus.</title>
        <authorList>
            <consortium name="The Broad Institute Genome Assembly &amp; Analysis Group"/>
            <consortium name="Computational R&amp;D Group"/>
            <consortium name="and Sequencing Platform"/>
            <person name="Di Palma F."/>
            <person name="Alfoldi J."/>
            <person name="Johnson J."/>
            <person name="Berlin A."/>
            <person name="Gnerre S."/>
            <person name="Jaffe D."/>
            <person name="MacCallum I."/>
            <person name="Young S."/>
            <person name="Walker B.J."/>
            <person name="Lander E.S."/>
            <person name="Lindblad-Toh K."/>
        </authorList>
    </citation>
    <scope>NUCLEOTIDE SEQUENCE [LARGE SCALE GENOMIC DNA]</scope>
</reference>
<dbReference type="PANTHER" id="PTHR48415">
    <property type="entry name" value="GENE 525-RELATED"/>
    <property type="match status" value="1"/>
</dbReference>
<evidence type="ECO:0000313" key="2">
    <source>
        <dbReference type="Proteomes" id="UP000018468"/>
    </source>
</evidence>
<organism evidence="1 2">
    <name type="scientific">Lepisosteus oculatus</name>
    <name type="common">Spotted gar</name>
    <dbReference type="NCBI Taxonomy" id="7918"/>
    <lineage>
        <taxon>Eukaryota</taxon>
        <taxon>Metazoa</taxon>
        <taxon>Chordata</taxon>
        <taxon>Craniata</taxon>
        <taxon>Vertebrata</taxon>
        <taxon>Euteleostomi</taxon>
        <taxon>Actinopterygii</taxon>
        <taxon>Neopterygii</taxon>
        <taxon>Holostei</taxon>
        <taxon>Semionotiformes</taxon>
        <taxon>Lepisosteidae</taxon>
        <taxon>Lepisosteus</taxon>
    </lineage>
</organism>
<dbReference type="InParanoid" id="W5NML1"/>
<dbReference type="AlphaFoldDB" id="W5NML1"/>
<dbReference type="Pfam" id="PF15076">
    <property type="entry name" value="DUF4543"/>
    <property type="match status" value="1"/>
</dbReference>
<reference evidence="1" key="3">
    <citation type="submission" date="2025-09" db="UniProtKB">
        <authorList>
            <consortium name="Ensembl"/>
        </authorList>
    </citation>
    <scope>IDENTIFICATION</scope>
</reference>
<protein>
    <submittedName>
        <fullName evidence="1">Uncharacterized protein</fullName>
    </submittedName>
</protein>
<dbReference type="eggNOG" id="ENOG502S8D0">
    <property type="taxonomic scope" value="Eukaryota"/>
</dbReference>
<reference evidence="1" key="2">
    <citation type="submission" date="2025-08" db="UniProtKB">
        <authorList>
            <consortium name="Ensembl"/>
        </authorList>
    </citation>
    <scope>IDENTIFICATION</scope>
</reference>
<dbReference type="FunCoup" id="W5NML1">
    <property type="interactions" value="921"/>
</dbReference>
<dbReference type="EMBL" id="AHAT01000556">
    <property type="status" value="NOT_ANNOTATED_CDS"/>
    <property type="molecule type" value="Genomic_DNA"/>
</dbReference>
<dbReference type="Bgee" id="ENSLOCG00000017766">
    <property type="expression patterns" value="Expressed in camera-type eye and 13 other cell types or tissues"/>
</dbReference>
<dbReference type="HOGENOM" id="CLU_3322215_0_0_1"/>
<keyword evidence="2" id="KW-1185">Reference proteome</keyword>
<dbReference type="GeneTree" id="ENSGT01030000236700"/>
<dbReference type="STRING" id="7918.ENSLOCP00000021870"/>
<name>W5NML1_LEPOC</name>
<sequence>PYAPGQEHMLYLQRLEQRARETDLEHWLNPHCFPRCDRNYVHPV</sequence>
<dbReference type="PANTHER" id="PTHR48415:SF1">
    <property type="entry name" value="GENE 525-RELATED"/>
    <property type="match status" value="1"/>
</dbReference>
<proteinExistence type="predicted"/>
<evidence type="ECO:0000313" key="1">
    <source>
        <dbReference type="Ensembl" id="ENSLOCP00000021870.1"/>
    </source>
</evidence>
<dbReference type="Ensembl" id="ENSLOCT00000021908.1">
    <property type="protein sequence ID" value="ENSLOCP00000021870.1"/>
    <property type="gene ID" value="ENSLOCG00000017766.1"/>
</dbReference>